<reference evidence="3 4" key="2">
    <citation type="submission" date="2015-10" db="EMBL/GenBank/DDBJ databases">
        <title>Draft Genome Sequence of Prosthecomicrobium hirschii ATCC 27832.</title>
        <authorList>
            <person name="Daniel J."/>
            <person name="Givan S.A."/>
            <person name="Brun Y.V."/>
            <person name="Brown P.J."/>
        </authorList>
    </citation>
    <scope>NUCLEOTIDE SEQUENCE [LARGE SCALE GENOMIC DNA]</scope>
    <source>
        <strain evidence="3 4">16</strain>
    </source>
</reference>
<dbReference type="AlphaFoldDB" id="A0A0P6WA10"/>
<dbReference type="GO" id="GO:0016740">
    <property type="term" value="F:transferase activity"/>
    <property type="evidence" value="ECO:0007669"/>
    <property type="project" value="UniProtKB-KW"/>
</dbReference>
<dbReference type="Gene3D" id="3.90.1300.10">
    <property type="entry name" value="Amidase signature (AS) domain"/>
    <property type="match status" value="1"/>
</dbReference>
<sequence>MAEADSRRGAVLETASSLARAIRSRSLSAREAVAAAFESIDAVDGMLHAFCTLDRDAAFARADGIDAQLARGEAVGPLAGVPIAVKDLIATRGLRTTFGSPLYADFVPDESDVVVERLEAAGAIVVGKTNVSEFGYGPVGHNPLFPTTRNPWNPALTSGGSSAGTAAAVASGMVPFGLGSDGGGSIRIPAALCGVFGMKASWGRVPLYPGCRDERYPGASGWESLEHIGPLSRTVADAALALAVMAGPSPNDRHSIPAEAAAFRIAAPDALRGLRIAFSADLGFAAVDPEIRRLTTAAALRFADALGCSIEAVDPPLPDPQSAFEAIVALDTDRAGLRQLAEAQGYRFTGPLGRLLEGAWSADDFTAAIMARKGIVNAMSRFMSRFDLLLTPTTSVAAFEADREGPDRIDGRPVPASAWTPFSSLANLTGQPAATVPAGFTRAGLPVGLQIMGRHLDDATVLSASAAFEQLLPWGDRRPLVAVGARFANA</sequence>
<protein>
    <submittedName>
        <fullName evidence="3">Glutamyl-tRNA amidotransferase</fullName>
    </submittedName>
</protein>
<dbReference type="InterPro" id="IPR036928">
    <property type="entry name" value="AS_sf"/>
</dbReference>
<comment type="similarity">
    <text evidence="1">Belongs to the amidase family.</text>
</comment>
<reference evidence="3 4" key="1">
    <citation type="submission" date="2015-09" db="EMBL/GenBank/DDBJ databases">
        <authorList>
            <person name="Jackson K.R."/>
            <person name="Lunt B.L."/>
            <person name="Fisher J.N.B."/>
            <person name="Gardner A.V."/>
            <person name="Bailey M.E."/>
            <person name="Deus L.M."/>
            <person name="Earl A.S."/>
            <person name="Gibby P.D."/>
            <person name="Hartmann K.A."/>
            <person name="Liu J.E."/>
            <person name="Manci A.M."/>
            <person name="Nielsen D.A."/>
            <person name="Solomon M.B."/>
            <person name="Breakwell D.P."/>
            <person name="Burnett S.H."/>
            <person name="Grose J.H."/>
        </authorList>
    </citation>
    <scope>NUCLEOTIDE SEQUENCE [LARGE SCALE GENOMIC DNA]</scope>
    <source>
        <strain evidence="3 4">16</strain>
    </source>
</reference>
<dbReference type="EMBL" id="LJYW01000001">
    <property type="protein sequence ID" value="KPL51279.1"/>
    <property type="molecule type" value="Genomic_DNA"/>
</dbReference>
<feature type="domain" description="Amidase" evidence="2">
    <location>
        <begin position="31"/>
        <end position="462"/>
    </location>
</feature>
<keyword evidence="3" id="KW-0808">Transferase</keyword>
<proteinExistence type="inferred from homology"/>
<evidence type="ECO:0000313" key="4">
    <source>
        <dbReference type="Proteomes" id="UP000048984"/>
    </source>
</evidence>
<dbReference type="InterPro" id="IPR023631">
    <property type="entry name" value="Amidase_dom"/>
</dbReference>
<dbReference type="RefSeq" id="WP_054357442.1">
    <property type="nucleotide sequence ID" value="NZ_LJYW01000001.1"/>
</dbReference>
<organism evidence="3 4">
    <name type="scientific">Prosthecodimorpha hirschii</name>
    <dbReference type="NCBI Taxonomy" id="665126"/>
    <lineage>
        <taxon>Bacteria</taxon>
        <taxon>Pseudomonadati</taxon>
        <taxon>Pseudomonadota</taxon>
        <taxon>Alphaproteobacteria</taxon>
        <taxon>Hyphomicrobiales</taxon>
        <taxon>Ancalomicrobiaceae</taxon>
        <taxon>Prosthecodimorpha</taxon>
    </lineage>
</organism>
<dbReference type="SUPFAM" id="SSF75304">
    <property type="entry name" value="Amidase signature (AS) enzymes"/>
    <property type="match status" value="1"/>
</dbReference>
<evidence type="ECO:0000259" key="2">
    <source>
        <dbReference type="Pfam" id="PF01425"/>
    </source>
</evidence>
<dbReference type="PANTHER" id="PTHR11895">
    <property type="entry name" value="TRANSAMIDASE"/>
    <property type="match status" value="1"/>
</dbReference>
<comment type="caution">
    <text evidence="3">The sequence shown here is derived from an EMBL/GenBank/DDBJ whole genome shotgun (WGS) entry which is preliminary data.</text>
</comment>
<gene>
    <name evidence="3" type="ORF">ABB55_02780</name>
</gene>
<dbReference type="STRING" id="665126.ABB55_02780"/>
<dbReference type="PANTHER" id="PTHR11895:SF7">
    <property type="entry name" value="GLUTAMYL-TRNA(GLN) AMIDOTRANSFERASE SUBUNIT A, MITOCHONDRIAL"/>
    <property type="match status" value="1"/>
</dbReference>
<accession>A0A0P6WA10</accession>
<dbReference type="Pfam" id="PF01425">
    <property type="entry name" value="Amidase"/>
    <property type="match status" value="1"/>
</dbReference>
<evidence type="ECO:0000256" key="1">
    <source>
        <dbReference type="ARBA" id="ARBA00009199"/>
    </source>
</evidence>
<keyword evidence="4" id="KW-1185">Reference proteome</keyword>
<name>A0A0P6WA10_9HYPH</name>
<evidence type="ECO:0000313" key="3">
    <source>
        <dbReference type="EMBL" id="KPL51279.1"/>
    </source>
</evidence>
<dbReference type="Proteomes" id="UP000048984">
    <property type="component" value="Unassembled WGS sequence"/>
</dbReference>
<dbReference type="InterPro" id="IPR000120">
    <property type="entry name" value="Amidase"/>
</dbReference>